<dbReference type="InterPro" id="IPR002575">
    <property type="entry name" value="Aminoglycoside_PTrfase"/>
</dbReference>
<keyword evidence="2" id="KW-0808">Transferase</keyword>
<dbReference type="Proteomes" id="UP000034894">
    <property type="component" value="Unassembled WGS sequence"/>
</dbReference>
<dbReference type="EMBL" id="LCFP01000005">
    <property type="protein sequence ID" value="KKS97790.1"/>
    <property type="molecule type" value="Genomic_DNA"/>
</dbReference>
<accession>A0A0G1DIW7</accession>
<protein>
    <submittedName>
        <fullName evidence="2">Aminoglycoside phosphotransferase</fullName>
    </submittedName>
</protein>
<dbReference type="Pfam" id="PF01636">
    <property type="entry name" value="APH"/>
    <property type="match status" value="1"/>
</dbReference>
<organism evidence="2 3">
    <name type="scientific">Candidatus Gottesmanbacteria bacterium GW2011_GWA2_43_14</name>
    <dbReference type="NCBI Taxonomy" id="1618443"/>
    <lineage>
        <taxon>Bacteria</taxon>
        <taxon>Candidatus Gottesmaniibacteriota</taxon>
    </lineage>
</organism>
<proteinExistence type="predicted"/>
<gene>
    <name evidence="2" type="ORF">UV73_C0005G0067</name>
</gene>
<dbReference type="InterPro" id="IPR011009">
    <property type="entry name" value="Kinase-like_dom_sf"/>
</dbReference>
<dbReference type="GO" id="GO:0016740">
    <property type="term" value="F:transferase activity"/>
    <property type="evidence" value="ECO:0007669"/>
    <property type="project" value="UniProtKB-KW"/>
</dbReference>
<comment type="caution">
    <text evidence="2">The sequence shown here is derived from an EMBL/GenBank/DDBJ whole genome shotgun (WGS) entry which is preliminary data.</text>
</comment>
<name>A0A0G1DIW7_9BACT</name>
<dbReference type="STRING" id="1618443.UV73_C0005G0067"/>
<evidence type="ECO:0000313" key="3">
    <source>
        <dbReference type="Proteomes" id="UP000034894"/>
    </source>
</evidence>
<evidence type="ECO:0000259" key="1">
    <source>
        <dbReference type="Pfam" id="PF01636"/>
    </source>
</evidence>
<sequence length="326" mass="36974">MQSKITFSVNKLFFSAGLDQVLKSDEVKGGANSRTLKVTTDSSVYFLKIYPQSLDGRKRLKREYQAVKFFNSAGIDRVPAAVYADYAIPAGIYSFIPGDRVNNNNTEIDVKEAIEFISGLKKASGLKSAVDLPDASEACFSVRDVLGNIKIRRNRLGKINHPHLKKFLTERFDLAFVEITDKIVDSECAEKILSPSDFGFHNAIRGEDGRLYFIDMEHFGWDDPVKLLSDFLLHPEMKLSGKLKESFLRQAKPSFKTETFERLKIVYPLFALKWSLIMLNEFTREGRLRRTLAQKSPDERGQLKKAGKMLEKALSAGRRFPFASIL</sequence>
<reference evidence="2 3" key="1">
    <citation type="journal article" date="2015" name="Nature">
        <title>rRNA introns, odd ribosomes, and small enigmatic genomes across a large radiation of phyla.</title>
        <authorList>
            <person name="Brown C.T."/>
            <person name="Hug L.A."/>
            <person name="Thomas B.C."/>
            <person name="Sharon I."/>
            <person name="Castelle C.J."/>
            <person name="Singh A."/>
            <person name="Wilkins M.J."/>
            <person name="Williams K.H."/>
            <person name="Banfield J.F."/>
        </authorList>
    </citation>
    <scope>NUCLEOTIDE SEQUENCE [LARGE SCALE GENOMIC DNA]</scope>
</reference>
<dbReference type="AlphaFoldDB" id="A0A0G1DIW7"/>
<dbReference type="SUPFAM" id="SSF56112">
    <property type="entry name" value="Protein kinase-like (PK-like)"/>
    <property type="match status" value="1"/>
</dbReference>
<dbReference type="PATRIC" id="fig|1618443.3.peg.905"/>
<feature type="domain" description="Aminoglycoside phosphotransferase" evidence="1">
    <location>
        <begin position="27"/>
        <end position="118"/>
    </location>
</feature>
<evidence type="ECO:0000313" key="2">
    <source>
        <dbReference type="EMBL" id="KKS97790.1"/>
    </source>
</evidence>